<dbReference type="PANTHER" id="PTHR13475">
    <property type="entry name" value="NEUGRIN"/>
    <property type="match status" value="1"/>
</dbReference>
<comment type="similarity">
    <text evidence="3">Belongs to the RRG9 family.</text>
</comment>
<feature type="compositionally biased region" description="Basic and acidic residues" evidence="6">
    <location>
        <begin position="126"/>
        <end position="145"/>
    </location>
</feature>
<organism evidence="7 8">
    <name type="scientific">Phyllosticta citribraziliensis</name>
    <dbReference type="NCBI Taxonomy" id="989973"/>
    <lineage>
        <taxon>Eukaryota</taxon>
        <taxon>Fungi</taxon>
        <taxon>Dikarya</taxon>
        <taxon>Ascomycota</taxon>
        <taxon>Pezizomycotina</taxon>
        <taxon>Dothideomycetes</taxon>
        <taxon>Dothideomycetes incertae sedis</taxon>
        <taxon>Botryosphaeriales</taxon>
        <taxon>Phyllostictaceae</taxon>
        <taxon>Phyllosticta</taxon>
    </lineage>
</organism>
<name>A0ABR1MA63_9PEZI</name>
<sequence length="372" mass="41934">MACATCSRRLLSISVQSVPAFSTRARVPQRFAPLKAPQSWIKSPALFSTQSTLRIARDADVEAEKHASTPRDTEPNHEIDASLSNNPEPNAEPALDELQKDLGLSNGQDDSIDRQLFELTGRRPGSPKDREAHVRSKEDEDAYHQKEDIIAKLVTGKIQQDEANAMLAQLEPQGQKPNTAKRTREKPKEAKPVKGKGPKSREQSTQQRGKGGDKSAKRGEDVPHWRMQKEALEKKFEGASWRPAKRVSPDAVLGIRELHKSDPATFNTEILADRFKISKEAVRRILKSKFQPSDEEMTDKRKRWQKRGENVWKKLSDTGVRPPKKWREMGVSQGPAPWKKGISGRRPKEAGYAWDEEPSERSRGSSFVGRIE</sequence>
<feature type="region of interest" description="Disordered" evidence="6">
    <location>
        <begin position="292"/>
        <end position="372"/>
    </location>
</feature>
<comment type="function">
    <text evidence="1">Required for respiratory activity and maintenance and expression of the mitochondrial genome.</text>
</comment>
<keyword evidence="8" id="KW-1185">Reference proteome</keyword>
<protein>
    <recommendedName>
        <fullName evidence="4">Required for respiratory growth protein 9, mitochondrial</fullName>
    </recommendedName>
</protein>
<evidence type="ECO:0000256" key="2">
    <source>
        <dbReference type="ARBA" id="ARBA00004173"/>
    </source>
</evidence>
<evidence type="ECO:0000256" key="1">
    <source>
        <dbReference type="ARBA" id="ARBA00003548"/>
    </source>
</evidence>
<dbReference type="EMBL" id="JBBPEH010000001">
    <property type="protein sequence ID" value="KAK7544188.1"/>
    <property type="molecule type" value="Genomic_DNA"/>
</dbReference>
<feature type="compositionally biased region" description="Basic and acidic residues" evidence="6">
    <location>
        <begin position="210"/>
        <end position="237"/>
    </location>
</feature>
<evidence type="ECO:0000256" key="6">
    <source>
        <dbReference type="SAM" id="MobiDB-lite"/>
    </source>
</evidence>
<evidence type="ECO:0000256" key="3">
    <source>
        <dbReference type="ARBA" id="ARBA00010895"/>
    </source>
</evidence>
<feature type="region of interest" description="Disordered" evidence="6">
    <location>
        <begin position="60"/>
        <end position="145"/>
    </location>
</feature>
<comment type="subcellular location">
    <subcellularLocation>
        <location evidence="2">Mitochondrion</location>
    </subcellularLocation>
</comment>
<accession>A0ABR1MA63</accession>
<evidence type="ECO:0000313" key="8">
    <source>
        <dbReference type="Proteomes" id="UP001360953"/>
    </source>
</evidence>
<evidence type="ECO:0000256" key="5">
    <source>
        <dbReference type="ARBA" id="ARBA00022946"/>
    </source>
</evidence>
<evidence type="ECO:0000256" key="4">
    <source>
        <dbReference type="ARBA" id="ARBA00013566"/>
    </source>
</evidence>
<dbReference type="InterPro" id="IPR010487">
    <property type="entry name" value="NGRN/Rrg9"/>
</dbReference>
<proteinExistence type="inferred from homology"/>
<gene>
    <name evidence="7" type="ORF">J3D65DRAFT_8392</name>
</gene>
<dbReference type="GeneID" id="92037129"/>
<comment type="caution">
    <text evidence="7">The sequence shown here is derived from an EMBL/GenBank/DDBJ whole genome shotgun (WGS) entry which is preliminary data.</text>
</comment>
<dbReference type="Pfam" id="PF06413">
    <property type="entry name" value="Neugrin"/>
    <property type="match status" value="1"/>
</dbReference>
<feature type="compositionally biased region" description="Basic and acidic residues" evidence="6">
    <location>
        <begin position="60"/>
        <end position="80"/>
    </location>
</feature>
<dbReference type="PANTHER" id="PTHR13475:SF3">
    <property type="entry name" value="NEUGRIN"/>
    <property type="match status" value="1"/>
</dbReference>
<dbReference type="Proteomes" id="UP001360953">
    <property type="component" value="Unassembled WGS sequence"/>
</dbReference>
<feature type="compositionally biased region" description="Basic and acidic residues" evidence="6">
    <location>
        <begin position="306"/>
        <end position="316"/>
    </location>
</feature>
<reference evidence="7 8" key="1">
    <citation type="submission" date="2024-04" db="EMBL/GenBank/DDBJ databases">
        <title>Phyllosticta paracitricarpa is synonymous to the EU quarantine fungus P. citricarpa based on phylogenomic analyses.</title>
        <authorList>
            <consortium name="Lawrence Berkeley National Laboratory"/>
            <person name="Van ingen-buijs V.A."/>
            <person name="Van westerhoven A.C."/>
            <person name="Haridas S."/>
            <person name="Skiadas P."/>
            <person name="Martin F."/>
            <person name="Groenewald J.Z."/>
            <person name="Crous P.W."/>
            <person name="Seidl M.F."/>
        </authorList>
    </citation>
    <scope>NUCLEOTIDE SEQUENCE [LARGE SCALE GENOMIC DNA]</scope>
    <source>
        <strain evidence="7 8">CPC 17464</strain>
    </source>
</reference>
<feature type="region of interest" description="Disordered" evidence="6">
    <location>
        <begin position="164"/>
        <end position="245"/>
    </location>
</feature>
<keyword evidence="5" id="KW-0809">Transit peptide</keyword>
<dbReference type="RefSeq" id="XP_066659423.1">
    <property type="nucleotide sequence ID" value="XM_066804223.1"/>
</dbReference>
<evidence type="ECO:0000313" key="7">
    <source>
        <dbReference type="EMBL" id="KAK7544188.1"/>
    </source>
</evidence>